<dbReference type="STRING" id="767434.Fraau_0808"/>
<dbReference type="KEGG" id="fau:Fraau_0808"/>
<evidence type="ECO:0000256" key="1">
    <source>
        <dbReference type="ARBA" id="ARBA00004651"/>
    </source>
</evidence>
<gene>
    <name evidence="7" type="ordered locus">Fraau_0808</name>
</gene>
<reference evidence="7" key="1">
    <citation type="submission" date="2012-02" db="EMBL/GenBank/DDBJ databases">
        <title>The complete genome of Frateuria aurantia DSM 6220.</title>
        <authorList>
            <consortium name="US DOE Joint Genome Institute (JGI-PGF)"/>
            <person name="Lucas S."/>
            <person name="Copeland A."/>
            <person name="Lapidus A."/>
            <person name="Glavina del Rio T."/>
            <person name="Dalin E."/>
            <person name="Tice H."/>
            <person name="Bruce D."/>
            <person name="Goodwin L."/>
            <person name="Pitluck S."/>
            <person name="Peters L."/>
            <person name="Ovchinnikova G."/>
            <person name="Teshima H."/>
            <person name="Kyrpides N."/>
            <person name="Mavromatis K."/>
            <person name="Ivanova N."/>
            <person name="Brettin T."/>
            <person name="Detter J.C."/>
            <person name="Han C."/>
            <person name="Larimer F."/>
            <person name="Land M."/>
            <person name="Hauser L."/>
            <person name="Markowitz V."/>
            <person name="Cheng J.-F."/>
            <person name="Hugenholtz P."/>
            <person name="Woyke T."/>
            <person name="Wu D."/>
            <person name="Brambilla E."/>
            <person name="Klenk H.-P."/>
            <person name="Eisen J.A."/>
        </authorList>
    </citation>
    <scope>NUCLEOTIDE SEQUENCE</scope>
    <source>
        <strain evidence="7">DSM 6220</strain>
    </source>
</reference>
<dbReference type="RefSeq" id="WP_014402285.1">
    <property type="nucleotide sequence ID" value="NC_017033.1"/>
</dbReference>
<dbReference type="OrthoDB" id="9808789at2"/>
<evidence type="ECO:0000256" key="5">
    <source>
        <dbReference type="ARBA" id="ARBA00023136"/>
    </source>
</evidence>
<evidence type="ECO:0000256" key="6">
    <source>
        <dbReference type="SAM" id="Phobius"/>
    </source>
</evidence>
<comment type="subcellular location">
    <subcellularLocation>
        <location evidence="1">Cell membrane</location>
        <topology evidence="1">Multi-pass membrane protein</topology>
    </subcellularLocation>
</comment>
<evidence type="ECO:0000313" key="7">
    <source>
        <dbReference type="EMBL" id="AFC85279.1"/>
    </source>
</evidence>
<dbReference type="GO" id="GO:0005886">
    <property type="term" value="C:plasma membrane"/>
    <property type="evidence" value="ECO:0007669"/>
    <property type="project" value="UniProtKB-SubCell"/>
</dbReference>
<evidence type="ECO:0000256" key="4">
    <source>
        <dbReference type="ARBA" id="ARBA00022989"/>
    </source>
</evidence>
<evidence type="ECO:0000313" key="8">
    <source>
        <dbReference type="Proteomes" id="UP000005234"/>
    </source>
</evidence>
<keyword evidence="2" id="KW-1003">Cell membrane</keyword>
<evidence type="ECO:0000256" key="2">
    <source>
        <dbReference type="ARBA" id="ARBA00022475"/>
    </source>
</evidence>
<organism evidence="7 8">
    <name type="scientific">Frateuria aurantia (strain ATCC 33424 / DSM 6220 / KCTC 2777 / LMG 1558 / NBRC 3245 / NCIMB 13370)</name>
    <name type="common">Acetobacter aurantius</name>
    <dbReference type="NCBI Taxonomy" id="767434"/>
    <lineage>
        <taxon>Bacteria</taxon>
        <taxon>Pseudomonadati</taxon>
        <taxon>Pseudomonadota</taxon>
        <taxon>Gammaproteobacteria</taxon>
        <taxon>Lysobacterales</taxon>
        <taxon>Rhodanobacteraceae</taxon>
        <taxon>Frateuria</taxon>
    </lineage>
</organism>
<sequence>MLAELVKWLTPWEFSWPLLLAWLGTAVLYWRGHRRQPQPWPRQLAFWLGMALIYVSLHTYVDFYCEHEFVAHRIQQIVLHHLAPLLLVSAYPASVLRRGLPLRWRSGLNLLTRCWPWRLGVAIFGNPTVASLLFVVFVLVWLIPSVQTLAMLDWRIYRFMNWSMLASGLIYWSLVLDHRPHPPGRMVVGMRVLSPAITMMPQIVVGAVITFARHDLYPIFAICGRAFSFDLLTGQMMGGVMIWVPAAMIEAVGSLLAMRQWLRLSRAGRIRQRPRPGAVVATSVVTAGAASDH</sequence>
<dbReference type="AlphaFoldDB" id="H8KZZ8"/>
<dbReference type="eggNOG" id="COG3336">
    <property type="taxonomic scope" value="Bacteria"/>
</dbReference>
<evidence type="ECO:0000256" key="3">
    <source>
        <dbReference type="ARBA" id="ARBA00022692"/>
    </source>
</evidence>
<keyword evidence="3 6" id="KW-0812">Transmembrane</keyword>
<feature type="transmembrane region" description="Helical" evidence="6">
    <location>
        <begin position="44"/>
        <end position="61"/>
    </location>
</feature>
<feature type="transmembrane region" description="Helical" evidence="6">
    <location>
        <begin position="240"/>
        <end position="262"/>
    </location>
</feature>
<feature type="transmembrane region" description="Helical" evidence="6">
    <location>
        <begin position="81"/>
        <end position="100"/>
    </location>
</feature>
<feature type="transmembrane region" description="Helical" evidence="6">
    <location>
        <begin position="121"/>
        <end position="144"/>
    </location>
</feature>
<protein>
    <submittedName>
        <fullName evidence="7">Putative membrane protein</fullName>
    </submittedName>
</protein>
<dbReference type="EMBL" id="CP003350">
    <property type="protein sequence ID" value="AFC85279.1"/>
    <property type="molecule type" value="Genomic_DNA"/>
</dbReference>
<accession>H8KZZ8</accession>
<name>H8KZZ8_FRAAD</name>
<feature type="transmembrane region" description="Helical" evidence="6">
    <location>
        <begin position="188"/>
        <end position="212"/>
    </location>
</feature>
<keyword evidence="5 6" id="KW-0472">Membrane</keyword>
<dbReference type="HOGENOM" id="CLU_054944_0_0_6"/>
<proteinExistence type="predicted"/>
<feature type="transmembrane region" description="Helical" evidence="6">
    <location>
        <begin position="156"/>
        <end position="176"/>
    </location>
</feature>
<dbReference type="InterPro" id="IPR019108">
    <property type="entry name" value="Caa3_assmbl_CtaG-rel"/>
</dbReference>
<keyword evidence="8" id="KW-1185">Reference proteome</keyword>
<dbReference type="Pfam" id="PF09678">
    <property type="entry name" value="Caa3_CtaG"/>
    <property type="match status" value="1"/>
</dbReference>
<dbReference type="Proteomes" id="UP000005234">
    <property type="component" value="Chromosome"/>
</dbReference>
<keyword evidence="4 6" id="KW-1133">Transmembrane helix</keyword>
<feature type="transmembrane region" description="Helical" evidence="6">
    <location>
        <begin position="14"/>
        <end position="32"/>
    </location>
</feature>